<reference evidence="1 2" key="2">
    <citation type="journal article" date="2022" name="Mol. Ecol. Resour.">
        <title>The genomes of chicory, endive, great burdock and yacon provide insights into Asteraceae paleo-polyploidization history and plant inulin production.</title>
        <authorList>
            <person name="Fan W."/>
            <person name="Wang S."/>
            <person name="Wang H."/>
            <person name="Wang A."/>
            <person name="Jiang F."/>
            <person name="Liu H."/>
            <person name="Zhao H."/>
            <person name="Xu D."/>
            <person name="Zhang Y."/>
        </authorList>
    </citation>
    <scope>NUCLEOTIDE SEQUENCE [LARGE SCALE GENOMIC DNA]</scope>
    <source>
        <strain evidence="2">cv. Niubang</strain>
    </source>
</reference>
<dbReference type="EMBL" id="CM042055">
    <property type="protein sequence ID" value="KAI3702585.1"/>
    <property type="molecule type" value="Genomic_DNA"/>
</dbReference>
<dbReference type="Proteomes" id="UP001055879">
    <property type="component" value="Linkage Group LG09"/>
</dbReference>
<sequence length="340" mass="38278">MKKTNDSSKKKEEGKVRKPKKHNPNTNVDGIRTRTSQMVLHETIEQLSESQKVVVKEMVLESLLSMTLDGIPSKLGFFVVDNLDTDTMQLRLKKASISISENTVHKMQGVPVGGLDLDSLDTDNSSSGTKSIKLNFLVLFLAYVHSTIWAEMDISELRKDDMSEARDIVVACKHPSVELSIKKMVISEPQAPEPQYDEDQGCEDLAEEDDNAYDDEDLKKCHTPWANNHTTVTPAPSFNIGFSPITGNPYEKRDTKGMEKMPEEDCPPKGNRREVKIEDLMRSPYVKRQVLLGKLVTTEEKKGKRINPKGASSSNVVRRSLYCSSILEHRCVRSILTDRL</sequence>
<name>A0ACB8ZYY5_ARCLA</name>
<accession>A0ACB8ZYY5</accession>
<organism evidence="1 2">
    <name type="scientific">Arctium lappa</name>
    <name type="common">Greater burdock</name>
    <name type="synonym">Lappa major</name>
    <dbReference type="NCBI Taxonomy" id="4217"/>
    <lineage>
        <taxon>Eukaryota</taxon>
        <taxon>Viridiplantae</taxon>
        <taxon>Streptophyta</taxon>
        <taxon>Embryophyta</taxon>
        <taxon>Tracheophyta</taxon>
        <taxon>Spermatophyta</taxon>
        <taxon>Magnoliopsida</taxon>
        <taxon>eudicotyledons</taxon>
        <taxon>Gunneridae</taxon>
        <taxon>Pentapetalae</taxon>
        <taxon>asterids</taxon>
        <taxon>campanulids</taxon>
        <taxon>Asterales</taxon>
        <taxon>Asteraceae</taxon>
        <taxon>Carduoideae</taxon>
        <taxon>Cardueae</taxon>
        <taxon>Arctiinae</taxon>
        <taxon>Arctium</taxon>
    </lineage>
</organism>
<comment type="caution">
    <text evidence="1">The sequence shown here is derived from an EMBL/GenBank/DDBJ whole genome shotgun (WGS) entry which is preliminary data.</text>
</comment>
<evidence type="ECO:0000313" key="1">
    <source>
        <dbReference type="EMBL" id="KAI3702585.1"/>
    </source>
</evidence>
<gene>
    <name evidence="1" type="ORF">L6452_28329</name>
</gene>
<proteinExistence type="predicted"/>
<evidence type="ECO:0000313" key="2">
    <source>
        <dbReference type="Proteomes" id="UP001055879"/>
    </source>
</evidence>
<reference evidence="2" key="1">
    <citation type="journal article" date="2022" name="Mol. Ecol. Resour.">
        <title>The genomes of chicory, endive, great burdock and yacon provide insights into Asteraceae palaeo-polyploidization history and plant inulin production.</title>
        <authorList>
            <person name="Fan W."/>
            <person name="Wang S."/>
            <person name="Wang H."/>
            <person name="Wang A."/>
            <person name="Jiang F."/>
            <person name="Liu H."/>
            <person name="Zhao H."/>
            <person name="Xu D."/>
            <person name="Zhang Y."/>
        </authorList>
    </citation>
    <scope>NUCLEOTIDE SEQUENCE [LARGE SCALE GENOMIC DNA]</scope>
    <source>
        <strain evidence="2">cv. Niubang</strain>
    </source>
</reference>
<keyword evidence="2" id="KW-1185">Reference proteome</keyword>
<protein>
    <submittedName>
        <fullName evidence="1">Uncharacterized protein</fullName>
    </submittedName>
</protein>